<dbReference type="EnsemblPlants" id="Pp3c6_6430V3.2">
    <property type="protein sequence ID" value="PAC:32978310.CDS.1"/>
    <property type="gene ID" value="Pp3c6_6430"/>
</dbReference>
<dbReference type="STRING" id="3218.A9T7V8"/>
<dbReference type="Gramene" id="Pp3c6_6430V3.1">
    <property type="protein sequence ID" value="PAC:32978309.CDS.1"/>
    <property type="gene ID" value="Pp3c6_6430"/>
</dbReference>
<dbReference type="GO" id="GO:0005829">
    <property type="term" value="C:cytosol"/>
    <property type="evidence" value="ECO:0000318"/>
    <property type="project" value="GO_Central"/>
</dbReference>
<accession>A9T7V8</accession>
<dbReference type="PANTHER" id="PTHR31682:SF44">
    <property type="entry name" value="UDP-ARABINOPYRANOSE MUTASE 3"/>
    <property type="match status" value="1"/>
</dbReference>
<comment type="similarity">
    <text evidence="2">Belongs to the RGP family.</text>
</comment>
<dbReference type="Pfam" id="PF03214">
    <property type="entry name" value="RGP"/>
    <property type="match status" value="1"/>
</dbReference>
<dbReference type="eggNOG" id="ENOG502QSDP">
    <property type="taxonomic scope" value="Eukaryota"/>
</dbReference>
<dbReference type="GO" id="GO:0033356">
    <property type="term" value="P:UDP-L-arabinose metabolic process"/>
    <property type="evidence" value="ECO:0000318"/>
    <property type="project" value="GO_Central"/>
</dbReference>
<dbReference type="EMBL" id="ABEU02000006">
    <property type="protein sequence ID" value="PNR52219.1"/>
    <property type="molecule type" value="Genomic_DNA"/>
</dbReference>
<comment type="subcellular location">
    <subcellularLocation>
        <location evidence="1">Golgi apparatus</location>
    </subcellularLocation>
</comment>
<dbReference type="RefSeq" id="XP_024378975.1">
    <property type="nucleotide sequence ID" value="XM_024523207.2"/>
</dbReference>
<dbReference type="OrthoDB" id="10337290at2759"/>
<protein>
    <submittedName>
        <fullName evidence="4 5">Uncharacterized protein</fullName>
    </submittedName>
</protein>
<keyword evidence="6" id="KW-1185">Reference proteome</keyword>
<evidence type="ECO:0000256" key="2">
    <source>
        <dbReference type="ARBA" id="ARBA00008986"/>
    </source>
</evidence>
<reference evidence="4 6" key="1">
    <citation type="journal article" date="2008" name="Science">
        <title>The Physcomitrella genome reveals evolutionary insights into the conquest of land by plants.</title>
        <authorList>
            <person name="Rensing S."/>
            <person name="Lang D."/>
            <person name="Zimmer A."/>
            <person name="Terry A."/>
            <person name="Salamov A."/>
            <person name="Shapiro H."/>
            <person name="Nishiyama T."/>
            <person name="Perroud P.-F."/>
            <person name="Lindquist E."/>
            <person name="Kamisugi Y."/>
            <person name="Tanahashi T."/>
            <person name="Sakakibara K."/>
            <person name="Fujita T."/>
            <person name="Oishi K."/>
            <person name="Shin-I T."/>
            <person name="Kuroki Y."/>
            <person name="Toyoda A."/>
            <person name="Suzuki Y."/>
            <person name="Hashimoto A."/>
            <person name="Yamaguchi K."/>
            <person name="Sugano A."/>
            <person name="Kohara Y."/>
            <person name="Fujiyama A."/>
            <person name="Anterola A."/>
            <person name="Aoki S."/>
            <person name="Ashton N."/>
            <person name="Barbazuk W.B."/>
            <person name="Barker E."/>
            <person name="Bennetzen J."/>
            <person name="Bezanilla M."/>
            <person name="Blankenship R."/>
            <person name="Cho S.H."/>
            <person name="Dutcher S."/>
            <person name="Estelle M."/>
            <person name="Fawcett J.A."/>
            <person name="Gundlach H."/>
            <person name="Hanada K."/>
            <person name="Heyl A."/>
            <person name="Hicks K.A."/>
            <person name="Hugh J."/>
            <person name="Lohr M."/>
            <person name="Mayer K."/>
            <person name="Melkozernov A."/>
            <person name="Murata T."/>
            <person name="Nelson D."/>
            <person name="Pils B."/>
            <person name="Prigge M."/>
            <person name="Reiss B."/>
            <person name="Renner T."/>
            <person name="Rombauts S."/>
            <person name="Rushton P."/>
            <person name="Sanderfoot A."/>
            <person name="Schween G."/>
            <person name="Shiu S.-H."/>
            <person name="Stueber K."/>
            <person name="Theodoulou F.L."/>
            <person name="Tu H."/>
            <person name="Van de Peer Y."/>
            <person name="Verrier P.J."/>
            <person name="Waters E."/>
            <person name="Wood A."/>
            <person name="Yang L."/>
            <person name="Cove D."/>
            <person name="Cuming A."/>
            <person name="Hasebe M."/>
            <person name="Lucas S."/>
            <person name="Mishler D.B."/>
            <person name="Reski R."/>
            <person name="Grigoriev I."/>
            <person name="Quatrano R.S."/>
            <person name="Boore J.L."/>
        </authorList>
    </citation>
    <scope>NUCLEOTIDE SEQUENCE [LARGE SCALE GENOMIC DNA]</scope>
    <source>
        <strain evidence="5 6">cv. Gransden 2004</strain>
    </source>
</reference>
<keyword evidence="3" id="KW-0333">Golgi apparatus</keyword>
<reference evidence="5" key="3">
    <citation type="submission" date="2020-12" db="UniProtKB">
        <authorList>
            <consortium name="EnsemblPlants"/>
        </authorList>
    </citation>
    <scope>IDENTIFICATION</scope>
</reference>
<evidence type="ECO:0000313" key="6">
    <source>
        <dbReference type="Proteomes" id="UP000006727"/>
    </source>
</evidence>
<dbReference type="GO" id="GO:0052691">
    <property type="term" value="F:UDP-arabinopyranose mutase activity"/>
    <property type="evidence" value="ECO:0000318"/>
    <property type="project" value="GO_Central"/>
</dbReference>
<dbReference type="AlphaFoldDB" id="A9T7V8"/>
<dbReference type="GO" id="GO:0005794">
    <property type="term" value="C:Golgi apparatus"/>
    <property type="evidence" value="ECO:0000318"/>
    <property type="project" value="GO_Central"/>
</dbReference>
<sequence>MAKLVPNVLPGEVDVVVAALKPDLGYLEVWREMLKGCHLIVVQGEAFPEPIRVPEGFDADVYTRDDIVKLLSAELVKKLGFNGRSCRSFGYLMAKRRYVFSMEPDCSPAQDPEGYVVNPVVEHVVNLKIPATPLFFNTLYDPYRVGTDFVRGYPFSWREGVPTAVSLGSWKNATTGRYVDATLTIPRNTLYTMSGINLAFDRSLVGPLMFEPPQLASANGAGELWAGLCCKTICDHNYWGVKTGLPYICRNEANVANEKAALGQGDGNKLDLIAGFFQTIRLSGNPVDVKGCYLELAEQAKSRLSAGDPTFNEVASSMQAWIAAWSKLGH</sequence>
<dbReference type="Proteomes" id="UP000006727">
    <property type="component" value="Chromosome 6"/>
</dbReference>
<dbReference type="InterPro" id="IPR037595">
    <property type="entry name" value="RGP_fam"/>
</dbReference>
<evidence type="ECO:0000313" key="4">
    <source>
        <dbReference type="EMBL" id="PNR52219.1"/>
    </source>
</evidence>
<proteinExistence type="inferred from homology"/>
<dbReference type="PANTHER" id="PTHR31682">
    <property type="entry name" value="UDP-ARABINOSE MUTASE"/>
    <property type="match status" value="1"/>
</dbReference>
<dbReference type="HOGENOM" id="CLU_061976_0_0_1"/>
<dbReference type="GeneID" id="112283888"/>
<evidence type="ECO:0000313" key="5">
    <source>
        <dbReference type="EnsemblPlants" id="PAC:32978309.CDS.1"/>
    </source>
</evidence>
<gene>
    <name evidence="5" type="primary">LOC112283888</name>
    <name evidence="4" type="ORF">PHYPA_008593</name>
</gene>
<dbReference type="PaxDb" id="3218-PP1S180_12V6.1"/>
<organism evidence="4">
    <name type="scientific">Physcomitrium patens</name>
    <name type="common">Spreading-leaved earth moss</name>
    <name type="synonym">Physcomitrella patens</name>
    <dbReference type="NCBI Taxonomy" id="3218"/>
    <lineage>
        <taxon>Eukaryota</taxon>
        <taxon>Viridiplantae</taxon>
        <taxon>Streptophyta</taxon>
        <taxon>Embryophyta</taxon>
        <taxon>Bryophyta</taxon>
        <taxon>Bryophytina</taxon>
        <taxon>Bryopsida</taxon>
        <taxon>Funariidae</taxon>
        <taxon>Funariales</taxon>
        <taxon>Funariaceae</taxon>
        <taxon>Physcomitrium</taxon>
    </lineage>
</organism>
<name>A9T7V8_PHYPA</name>
<evidence type="ECO:0000256" key="3">
    <source>
        <dbReference type="ARBA" id="ARBA00023034"/>
    </source>
</evidence>
<evidence type="ECO:0000256" key="1">
    <source>
        <dbReference type="ARBA" id="ARBA00004555"/>
    </source>
</evidence>
<dbReference type="EnsemblPlants" id="Pp3c6_6430V3.1">
    <property type="protein sequence ID" value="PAC:32978309.CDS.1"/>
    <property type="gene ID" value="Pp3c6_6430"/>
</dbReference>
<reference evidence="4 6" key="2">
    <citation type="journal article" date="2018" name="Plant J.">
        <title>The Physcomitrella patens chromosome-scale assembly reveals moss genome structure and evolution.</title>
        <authorList>
            <person name="Lang D."/>
            <person name="Ullrich K.K."/>
            <person name="Murat F."/>
            <person name="Fuchs J."/>
            <person name="Jenkins J."/>
            <person name="Haas F.B."/>
            <person name="Piednoel M."/>
            <person name="Gundlach H."/>
            <person name="Van Bel M."/>
            <person name="Meyberg R."/>
            <person name="Vives C."/>
            <person name="Morata J."/>
            <person name="Symeonidi A."/>
            <person name="Hiss M."/>
            <person name="Muchero W."/>
            <person name="Kamisugi Y."/>
            <person name="Saleh O."/>
            <person name="Blanc G."/>
            <person name="Decker E.L."/>
            <person name="van Gessel N."/>
            <person name="Grimwood J."/>
            <person name="Hayes R.D."/>
            <person name="Graham S.W."/>
            <person name="Gunter L.E."/>
            <person name="McDaniel S.F."/>
            <person name="Hoernstein S.N.W."/>
            <person name="Larsson A."/>
            <person name="Li F.W."/>
            <person name="Perroud P.F."/>
            <person name="Phillips J."/>
            <person name="Ranjan P."/>
            <person name="Rokshar D.S."/>
            <person name="Rothfels C.J."/>
            <person name="Schneider L."/>
            <person name="Shu S."/>
            <person name="Stevenson D.W."/>
            <person name="Thummler F."/>
            <person name="Tillich M."/>
            <person name="Villarreal Aguilar J.C."/>
            <person name="Widiez T."/>
            <person name="Wong G.K."/>
            <person name="Wymore A."/>
            <person name="Zhang Y."/>
            <person name="Zimmer A.D."/>
            <person name="Quatrano R.S."/>
            <person name="Mayer K.F.X."/>
            <person name="Goodstein D."/>
            <person name="Casacuberta J.M."/>
            <person name="Vandepoele K."/>
            <person name="Reski R."/>
            <person name="Cuming A.C."/>
            <person name="Tuskan G.A."/>
            <person name="Maumus F."/>
            <person name="Salse J."/>
            <person name="Schmutz J."/>
            <person name="Rensing S.A."/>
        </authorList>
    </citation>
    <scope>NUCLEOTIDE SEQUENCE [LARGE SCALE GENOMIC DNA]</scope>
    <source>
        <strain evidence="5 6">cv. Gransden 2004</strain>
    </source>
</reference>
<dbReference type="Gramene" id="Pp3c6_6430V3.2">
    <property type="protein sequence ID" value="PAC:32978310.CDS.1"/>
    <property type="gene ID" value="Pp3c6_6430"/>
</dbReference>
<dbReference type="KEGG" id="ppp:112283888"/>